<feature type="transmembrane region" description="Helical" evidence="7">
    <location>
        <begin position="365"/>
        <end position="387"/>
    </location>
</feature>
<dbReference type="EMBL" id="JAVDQG010000004">
    <property type="protein sequence ID" value="MDR6226140.1"/>
    <property type="molecule type" value="Genomic_DNA"/>
</dbReference>
<evidence type="ECO:0000256" key="3">
    <source>
        <dbReference type="ARBA" id="ARBA00022475"/>
    </source>
</evidence>
<proteinExistence type="predicted"/>
<sequence length="405" mass="43972">MPKSFYRLWAGEGISALAGSWGTMANSWLVFHWTGTPAAIGTMWLFYFLPSLLVQWGVGPYLDRWNRPRFLAWCQWSRSVAFLLSLVCVIVQWQQPWVLYVVAAWTGTVQALYTPSTQALLPALVSGTSLIRANARIDAAFRLMNMVGPILGGWAVALAGVGMNLAGVVLFYALGGWILSGLPPVYGRESTDLPSWKKSIREGFQVFSRDSILLVLTGSLAAVQWAVAGLIVLGLPYVTEELGRGSLAYGWFLAGFSIGYLCGSMVVLRWKGRQPLPGVMMGANMIGGATFVGLAWAPHLGWALVMEGLAGFCAPFFHVHCLRLFQTRVPSEVIGQVLSLRVLVMRLVMPLGTVAAGWMGSVWGIRFTLALTGGVVILASLAGWRWLSIRFGGQESPSGPVSTRA</sequence>
<dbReference type="PANTHER" id="PTHR23513">
    <property type="entry name" value="INTEGRAL MEMBRANE EFFLUX PROTEIN-RELATED"/>
    <property type="match status" value="1"/>
</dbReference>
<reference evidence="8 9" key="1">
    <citation type="submission" date="2023-07" db="EMBL/GenBank/DDBJ databases">
        <title>Genomic Encyclopedia of Type Strains, Phase IV (KMG-IV): sequencing the most valuable type-strain genomes for metagenomic binning, comparative biology and taxonomic classification.</title>
        <authorList>
            <person name="Goeker M."/>
        </authorList>
    </citation>
    <scope>NUCLEOTIDE SEQUENCE [LARGE SCALE GENOMIC DNA]</scope>
    <source>
        <strain evidence="8 9">DSM 45903</strain>
    </source>
</reference>
<feature type="transmembrane region" description="Helical" evidence="7">
    <location>
        <begin position="211"/>
        <end position="235"/>
    </location>
</feature>
<feature type="transmembrane region" description="Helical" evidence="7">
    <location>
        <begin position="247"/>
        <end position="268"/>
    </location>
</feature>
<dbReference type="Proteomes" id="UP001185012">
    <property type="component" value="Unassembled WGS sequence"/>
</dbReference>
<evidence type="ECO:0000256" key="7">
    <source>
        <dbReference type="SAM" id="Phobius"/>
    </source>
</evidence>
<gene>
    <name evidence="8" type="ORF">JOE21_002146</name>
</gene>
<dbReference type="InterPro" id="IPR036259">
    <property type="entry name" value="MFS_trans_sf"/>
</dbReference>
<keyword evidence="9" id="KW-1185">Reference proteome</keyword>
<evidence type="ECO:0000256" key="6">
    <source>
        <dbReference type="ARBA" id="ARBA00023136"/>
    </source>
</evidence>
<evidence type="ECO:0000313" key="9">
    <source>
        <dbReference type="Proteomes" id="UP001185012"/>
    </source>
</evidence>
<dbReference type="InterPro" id="IPR010290">
    <property type="entry name" value="TM_effector"/>
</dbReference>
<accession>A0ABU1IMY9</accession>
<comment type="caution">
    <text evidence="8">The sequence shown here is derived from an EMBL/GenBank/DDBJ whole genome shotgun (WGS) entry which is preliminary data.</text>
</comment>
<feature type="transmembrane region" description="Helical" evidence="7">
    <location>
        <begin position="143"/>
        <end position="163"/>
    </location>
</feature>
<dbReference type="RefSeq" id="WP_309865652.1">
    <property type="nucleotide sequence ID" value="NZ_JAVDQG010000004.1"/>
</dbReference>
<feature type="transmembrane region" description="Helical" evidence="7">
    <location>
        <begin position="275"/>
        <end position="296"/>
    </location>
</feature>
<dbReference type="Gene3D" id="1.20.1250.20">
    <property type="entry name" value="MFS general substrate transporter like domains"/>
    <property type="match status" value="1"/>
</dbReference>
<evidence type="ECO:0000256" key="2">
    <source>
        <dbReference type="ARBA" id="ARBA00022448"/>
    </source>
</evidence>
<protein>
    <submittedName>
        <fullName evidence="8">MFS family permease</fullName>
    </submittedName>
</protein>
<dbReference type="SUPFAM" id="SSF103473">
    <property type="entry name" value="MFS general substrate transporter"/>
    <property type="match status" value="1"/>
</dbReference>
<comment type="subcellular location">
    <subcellularLocation>
        <location evidence="1">Cell membrane</location>
        <topology evidence="1">Multi-pass membrane protein</topology>
    </subcellularLocation>
</comment>
<feature type="transmembrane region" description="Helical" evidence="7">
    <location>
        <begin position="337"/>
        <end position="359"/>
    </location>
</feature>
<keyword evidence="5 7" id="KW-1133">Transmembrane helix</keyword>
<keyword evidence="2" id="KW-0813">Transport</keyword>
<feature type="transmembrane region" description="Helical" evidence="7">
    <location>
        <begin position="302"/>
        <end position="325"/>
    </location>
</feature>
<keyword evidence="4 7" id="KW-0812">Transmembrane</keyword>
<evidence type="ECO:0000256" key="1">
    <source>
        <dbReference type="ARBA" id="ARBA00004651"/>
    </source>
</evidence>
<evidence type="ECO:0000256" key="4">
    <source>
        <dbReference type="ARBA" id="ARBA00022692"/>
    </source>
</evidence>
<keyword evidence="3" id="KW-1003">Cell membrane</keyword>
<keyword evidence="6 7" id="KW-0472">Membrane</keyword>
<dbReference type="Pfam" id="PF05977">
    <property type="entry name" value="MFS_3"/>
    <property type="match status" value="1"/>
</dbReference>
<feature type="transmembrane region" description="Helical" evidence="7">
    <location>
        <begin position="70"/>
        <end position="93"/>
    </location>
</feature>
<evidence type="ECO:0000313" key="8">
    <source>
        <dbReference type="EMBL" id="MDR6226140.1"/>
    </source>
</evidence>
<name>A0ABU1IMY9_9BACL</name>
<evidence type="ECO:0000256" key="5">
    <source>
        <dbReference type="ARBA" id="ARBA00022989"/>
    </source>
</evidence>
<organism evidence="8 9">
    <name type="scientific">Desmospora profundinema</name>
    <dbReference type="NCBI Taxonomy" id="1571184"/>
    <lineage>
        <taxon>Bacteria</taxon>
        <taxon>Bacillati</taxon>
        <taxon>Bacillota</taxon>
        <taxon>Bacilli</taxon>
        <taxon>Bacillales</taxon>
        <taxon>Thermoactinomycetaceae</taxon>
        <taxon>Desmospora</taxon>
    </lineage>
</organism>
<dbReference type="PANTHER" id="PTHR23513:SF6">
    <property type="entry name" value="MAJOR FACILITATOR SUPERFAMILY ASSOCIATED DOMAIN-CONTAINING PROTEIN"/>
    <property type="match status" value="1"/>
</dbReference>
<dbReference type="CDD" id="cd06173">
    <property type="entry name" value="MFS_MefA_like"/>
    <property type="match status" value="1"/>
</dbReference>